<feature type="region of interest" description="Disordered" evidence="3">
    <location>
        <begin position="37"/>
        <end position="76"/>
    </location>
</feature>
<dbReference type="InParanoid" id="A0A1Z5JV35"/>
<feature type="compositionally biased region" description="Acidic residues" evidence="3">
    <location>
        <begin position="333"/>
        <end position="346"/>
    </location>
</feature>
<feature type="region of interest" description="Disordered" evidence="3">
    <location>
        <begin position="100"/>
        <end position="147"/>
    </location>
</feature>
<reference evidence="5 6" key="1">
    <citation type="journal article" date="2015" name="Plant Cell">
        <title>Oil accumulation by the oleaginous diatom Fistulifera solaris as revealed by the genome and transcriptome.</title>
        <authorList>
            <person name="Tanaka T."/>
            <person name="Maeda Y."/>
            <person name="Veluchamy A."/>
            <person name="Tanaka M."/>
            <person name="Abida H."/>
            <person name="Marechal E."/>
            <person name="Bowler C."/>
            <person name="Muto M."/>
            <person name="Sunaga Y."/>
            <person name="Tanaka M."/>
            <person name="Yoshino T."/>
            <person name="Taniguchi T."/>
            <person name="Fukuda Y."/>
            <person name="Nemoto M."/>
            <person name="Matsumoto M."/>
            <person name="Wong P.S."/>
            <person name="Aburatani S."/>
            <person name="Fujibuchi W."/>
        </authorList>
    </citation>
    <scope>NUCLEOTIDE SEQUENCE [LARGE SCALE GENOMIC DNA]</scope>
    <source>
        <strain evidence="5 6">JPCC DA0580</strain>
    </source>
</reference>
<feature type="region of interest" description="Disordered" evidence="3">
    <location>
        <begin position="326"/>
        <end position="392"/>
    </location>
</feature>
<dbReference type="PANTHER" id="PTHR31319:SF77">
    <property type="entry name" value="ZINC FINGER PROTEIN CONSTANS-LIKE 4"/>
    <property type="match status" value="1"/>
</dbReference>
<evidence type="ECO:0000313" key="6">
    <source>
        <dbReference type="Proteomes" id="UP000198406"/>
    </source>
</evidence>
<evidence type="ECO:0000313" key="5">
    <source>
        <dbReference type="EMBL" id="GAX17904.1"/>
    </source>
</evidence>
<dbReference type="EMBL" id="BDSP01000123">
    <property type="protein sequence ID" value="GAX17904.1"/>
    <property type="molecule type" value="Genomic_DNA"/>
</dbReference>
<gene>
    <name evidence="5" type="ORF">FisN_18Hh110</name>
</gene>
<evidence type="ECO:0000256" key="2">
    <source>
        <dbReference type="ARBA" id="ARBA00023242"/>
    </source>
</evidence>
<comment type="subcellular location">
    <subcellularLocation>
        <location evidence="1">Nucleus</location>
    </subcellularLocation>
</comment>
<feature type="compositionally biased region" description="Acidic residues" evidence="3">
    <location>
        <begin position="206"/>
        <end position="217"/>
    </location>
</feature>
<evidence type="ECO:0000256" key="1">
    <source>
        <dbReference type="ARBA" id="ARBA00004123"/>
    </source>
</evidence>
<proteinExistence type="predicted"/>
<evidence type="ECO:0000256" key="3">
    <source>
        <dbReference type="SAM" id="MobiDB-lite"/>
    </source>
</evidence>
<sequence>MATSAIATFPAELNSMDRSEMDAARALIGVAPLDLDEESSADPATTLASFSKLSDPSAEEPPVGRRPRSDSAGLDALAALASQESLGDNEPSYSKFASSVVMCSSSSDDDDLEQMPPPPPRGRRRSASNPEGMEKWDSLSQNTSRGRRHFVLPASILEVELAEASAAVQSHSRKLPSCIPEDEELLEPASGHNTRRCRTSKNKENEESEEEEEEIDEANMTPQELLHRARSRLLEDLSEGSINGEKGVLSLPHSLGKYKQVYNKNGRIGIYTPAERAAIIDRYHQKRSRRVWNKKIRYNCRKSLADRRLRIKGRFVKRSEQEMLAKQLAQQEGSDENAMDDDDEDDGRSPGEHLSGESGEDEDMQDVLNDPEAGFVPTEDQPYRRLRRHTIT</sequence>
<feature type="compositionally biased region" description="Polar residues" evidence="3">
    <location>
        <begin position="42"/>
        <end position="54"/>
    </location>
</feature>
<comment type="caution">
    <text evidence="5">The sequence shown here is derived from an EMBL/GenBank/DDBJ whole genome shotgun (WGS) entry which is preliminary data.</text>
</comment>
<dbReference type="GO" id="GO:0005634">
    <property type="term" value="C:nucleus"/>
    <property type="evidence" value="ECO:0007669"/>
    <property type="project" value="UniProtKB-SubCell"/>
</dbReference>
<dbReference type="Pfam" id="PF06203">
    <property type="entry name" value="CCT"/>
    <property type="match status" value="1"/>
</dbReference>
<protein>
    <recommendedName>
        <fullName evidence="4">CCT domain-containing protein</fullName>
    </recommendedName>
</protein>
<dbReference type="PANTHER" id="PTHR31319">
    <property type="entry name" value="ZINC FINGER PROTEIN CONSTANS-LIKE 4"/>
    <property type="match status" value="1"/>
</dbReference>
<dbReference type="Proteomes" id="UP000198406">
    <property type="component" value="Unassembled WGS sequence"/>
</dbReference>
<keyword evidence="2" id="KW-0539">Nucleus</keyword>
<accession>A0A1Z5JV35</accession>
<dbReference type="OrthoDB" id="153872at2759"/>
<feature type="region of interest" description="Disordered" evidence="3">
    <location>
        <begin position="183"/>
        <end position="219"/>
    </location>
</feature>
<feature type="domain" description="CCT" evidence="4">
    <location>
        <begin position="276"/>
        <end position="318"/>
    </location>
</feature>
<dbReference type="AlphaFoldDB" id="A0A1Z5JV35"/>
<keyword evidence="6" id="KW-1185">Reference proteome</keyword>
<evidence type="ECO:0000259" key="4">
    <source>
        <dbReference type="PROSITE" id="PS51017"/>
    </source>
</evidence>
<dbReference type="InterPro" id="IPR045281">
    <property type="entry name" value="CONSTANS-like"/>
</dbReference>
<name>A0A1Z5JV35_FISSO</name>
<organism evidence="5 6">
    <name type="scientific">Fistulifera solaris</name>
    <name type="common">Oleaginous diatom</name>
    <dbReference type="NCBI Taxonomy" id="1519565"/>
    <lineage>
        <taxon>Eukaryota</taxon>
        <taxon>Sar</taxon>
        <taxon>Stramenopiles</taxon>
        <taxon>Ochrophyta</taxon>
        <taxon>Bacillariophyta</taxon>
        <taxon>Bacillariophyceae</taxon>
        <taxon>Bacillariophycidae</taxon>
        <taxon>Naviculales</taxon>
        <taxon>Naviculaceae</taxon>
        <taxon>Fistulifera</taxon>
    </lineage>
</organism>
<dbReference type="InterPro" id="IPR010402">
    <property type="entry name" value="CCT_domain"/>
</dbReference>
<dbReference type="PROSITE" id="PS51017">
    <property type="entry name" value="CCT"/>
    <property type="match status" value="1"/>
</dbReference>